<dbReference type="GO" id="GO:0032797">
    <property type="term" value="C:SMN complex"/>
    <property type="evidence" value="ECO:0007669"/>
    <property type="project" value="TreeGrafter"/>
</dbReference>
<reference evidence="3" key="1">
    <citation type="journal article" date="2018" name="Genome Biol. Evol.">
        <title>Genomics and development of Lentinus tigrinus, a white-rot wood-decaying mushroom with dimorphic fruiting bodies.</title>
        <authorList>
            <person name="Wu B."/>
            <person name="Xu Z."/>
            <person name="Knudson A."/>
            <person name="Carlson A."/>
            <person name="Chen N."/>
            <person name="Kovaka S."/>
            <person name="LaButti K."/>
            <person name="Lipzen A."/>
            <person name="Pennachio C."/>
            <person name="Riley R."/>
            <person name="Schakwitz W."/>
            <person name="Umezawa K."/>
            <person name="Ohm R.A."/>
            <person name="Grigoriev I.V."/>
            <person name="Nagy L.G."/>
            <person name="Gibbons J."/>
            <person name="Hibbett D."/>
        </authorList>
    </citation>
    <scope>NUCLEOTIDE SEQUENCE [LARGE SCALE GENOMIC DNA]</scope>
    <source>
        <strain evidence="3">ALCF2SS1-6</strain>
    </source>
</reference>
<dbReference type="Proteomes" id="UP000313359">
    <property type="component" value="Unassembled WGS sequence"/>
</dbReference>
<comment type="similarity">
    <text evidence="1">Belongs to the gemin-2 family.</text>
</comment>
<dbReference type="EMBL" id="ML122250">
    <property type="protein sequence ID" value="RPD66756.1"/>
    <property type="molecule type" value="Genomic_DNA"/>
</dbReference>
<dbReference type="PRINTS" id="PR02039">
    <property type="entry name" value="SPLICEFRBRR1"/>
</dbReference>
<dbReference type="GO" id="GO:0030532">
    <property type="term" value="C:small nuclear ribonucleoprotein complex"/>
    <property type="evidence" value="ECO:0007669"/>
    <property type="project" value="InterPro"/>
</dbReference>
<dbReference type="GO" id="GO:0000387">
    <property type="term" value="P:spliceosomal snRNP assembly"/>
    <property type="evidence" value="ECO:0007669"/>
    <property type="project" value="InterPro"/>
</dbReference>
<sequence length="397" mass="44809">MSHAIKRKAEELEDSDDEEPMLGRQVLPVANLPDTFDGVPMDGMQYLFTVRRDARSLPHVTRVVNPYELPDVPAPSAEALAVGADSGPSHKAILPSEEWRETFLRRFKNFRKNSTQPTIHVHIPDYSSKVMPDKKERDLWWAFLAGRPESEWNPPKKLKQPKPTRWQQRNMKKGLAVREEAPDDAVLPYDVSDVHSESPRAPTGPPFATPSTTPRDLPLPSPLVPDPRAGELSTSDPKLMDAEDGEILPLVYLPREPTPALMQHIDHRYALHLLMYFGHWIERRLEEGRLPYTEITQSHGRWIFSLLSRVDDWISGDETSLLRGLARGCMGLVAETRRRSIAADGIKAGDAAELIDERSCWMIITAITGLWGQTDLWADAESILCKLEQDGQERAAV</sequence>
<dbReference type="Gene3D" id="1.20.58.1070">
    <property type="match status" value="1"/>
</dbReference>
<organism evidence="3 4">
    <name type="scientific">Lentinus tigrinus ALCF2SS1-6</name>
    <dbReference type="NCBI Taxonomy" id="1328759"/>
    <lineage>
        <taxon>Eukaryota</taxon>
        <taxon>Fungi</taxon>
        <taxon>Dikarya</taxon>
        <taxon>Basidiomycota</taxon>
        <taxon>Agaricomycotina</taxon>
        <taxon>Agaricomycetes</taxon>
        <taxon>Polyporales</taxon>
        <taxon>Polyporaceae</taxon>
        <taxon>Lentinus</taxon>
    </lineage>
</organism>
<dbReference type="InterPro" id="IPR023251">
    <property type="entry name" value="Brr1"/>
</dbReference>
<keyword evidence="4" id="KW-1185">Reference proteome</keyword>
<gene>
    <name evidence="3" type="ORF">L227DRAFT_596732</name>
</gene>
<dbReference type="OrthoDB" id="428895at2759"/>
<feature type="compositionally biased region" description="Acidic residues" evidence="2">
    <location>
        <begin position="11"/>
        <end position="20"/>
    </location>
</feature>
<dbReference type="InterPro" id="IPR035426">
    <property type="entry name" value="Gemin2/Brr1"/>
</dbReference>
<evidence type="ECO:0000313" key="3">
    <source>
        <dbReference type="EMBL" id="RPD66756.1"/>
    </source>
</evidence>
<evidence type="ECO:0000256" key="1">
    <source>
        <dbReference type="ARBA" id="ARBA00025758"/>
    </source>
</evidence>
<feature type="region of interest" description="Disordered" evidence="2">
    <location>
        <begin position="193"/>
        <end position="239"/>
    </location>
</feature>
<proteinExistence type="inferred from homology"/>
<accession>A0A5C2T375</accession>
<feature type="region of interest" description="Disordered" evidence="2">
    <location>
        <begin position="1"/>
        <end position="24"/>
    </location>
</feature>
<dbReference type="Pfam" id="PF04938">
    <property type="entry name" value="SIP1"/>
    <property type="match status" value="1"/>
</dbReference>
<evidence type="ECO:0000313" key="4">
    <source>
        <dbReference type="Proteomes" id="UP000313359"/>
    </source>
</evidence>
<evidence type="ECO:0000256" key="2">
    <source>
        <dbReference type="SAM" id="MobiDB-lite"/>
    </source>
</evidence>
<name>A0A5C2T375_9APHY</name>
<dbReference type="PANTHER" id="PTHR12794:SF0">
    <property type="entry name" value="GEM-ASSOCIATED PROTEIN 2"/>
    <property type="match status" value="1"/>
</dbReference>
<protein>
    <submittedName>
        <fullName evidence="3">Uncharacterized protein</fullName>
    </submittedName>
</protein>
<dbReference type="AlphaFoldDB" id="A0A5C2T375"/>
<dbReference type="PANTHER" id="PTHR12794">
    <property type="entry name" value="GEMIN2"/>
    <property type="match status" value="1"/>
</dbReference>